<dbReference type="AlphaFoldDB" id="A0A248UDM3"/>
<accession>A0A248UDM3</accession>
<evidence type="ECO:0000256" key="4">
    <source>
        <dbReference type="ARBA" id="ARBA00023163"/>
    </source>
</evidence>
<evidence type="ECO:0000313" key="6">
    <source>
        <dbReference type="EMBL" id="ASV84712.1"/>
    </source>
</evidence>
<evidence type="ECO:0000256" key="3">
    <source>
        <dbReference type="ARBA" id="ARBA00023125"/>
    </source>
</evidence>
<dbReference type="PANTHER" id="PTHR30346">
    <property type="entry name" value="TRANSCRIPTIONAL DUAL REGULATOR HCAR-RELATED"/>
    <property type="match status" value="1"/>
</dbReference>
<dbReference type="Proteomes" id="UP000215256">
    <property type="component" value="Chromosome 2"/>
</dbReference>
<dbReference type="KEGG" id="och:CES85_5508"/>
<protein>
    <submittedName>
        <fullName evidence="6">LysR substrate binding domain protein</fullName>
    </submittedName>
</protein>
<organism evidence="6 7">
    <name type="scientific">Ochrobactrum quorumnocens</name>
    <dbReference type="NCBI Taxonomy" id="271865"/>
    <lineage>
        <taxon>Bacteria</taxon>
        <taxon>Pseudomonadati</taxon>
        <taxon>Pseudomonadota</taxon>
        <taxon>Alphaproteobacteria</taxon>
        <taxon>Hyphomicrobiales</taxon>
        <taxon>Brucellaceae</taxon>
        <taxon>Brucella/Ochrobactrum group</taxon>
        <taxon>Ochrobactrum</taxon>
    </lineage>
</organism>
<dbReference type="CDD" id="cd08414">
    <property type="entry name" value="PBP2_LTTR_aromatics_like"/>
    <property type="match status" value="1"/>
</dbReference>
<dbReference type="InterPro" id="IPR005119">
    <property type="entry name" value="LysR_subst-bd"/>
</dbReference>
<reference evidence="6 7" key="1">
    <citation type="submission" date="2017-07" db="EMBL/GenBank/DDBJ databases">
        <title>Phylogenetic study on the rhizospheric bacterium Ochrobactrum sp. A44.</title>
        <authorList>
            <person name="Krzyzanowska D.M."/>
            <person name="Ossowicki A."/>
            <person name="Rajewska M."/>
            <person name="Maciag T."/>
            <person name="Kaczynski Z."/>
            <person name="Czerwicka M."/>
            <person name="Jafra S."/>
        </authorList>
    </citation>
    <scope>NUCLEOTIDE SEQUENCE [LARGE SCALE GENOMIC DNA]</scope>
    <source>
        <strain evidence="6 7">A44</strain>
    </source>
</reference>
<dbReference type="InterPro" id="IPR036390">
    <property type="entry name" value="WH_DNA-bd_sf"/>
</dbReference>
<keyword evidence="4" id="KW-0804">Transcription</keyword>
<dbReference type="PROSITE" id="PS50931">
    <property type="entry name" value="HTH_LYSR"/>
    <property type="match status" value="1"/>
</dbReference>
<dbReference type="GO" id="GO:0003677">
    <property type="term" value="F:DNA binding"/>
    <property type="evidence" value="ECO:0007669"/>
    <property type="project" value="UniProtKB-KW"/>
</dbReference>
<proteinExistence type="inferred from homology"/>
<dbReference type="PANTHER" id="PTHR30346:SF30">
    <property type="entry name" value="SMALL NEUTRAL PROTEASE REGULATORY PROTEIN"/>
    <property type="match status" value="1"/>
</dbReference>
<dbReference type="Gene3D" id="1.10.10.10">
    <property type="entry name" value="Winged helix-like DNA-binding domain superfamily/Winged helix DNA-binding domain"/>
    <property type="match status" value="1"/>
</dbReference>
<dbReference type="OrthoDB" id="9811588at2"/>
<keyword evidence="3" id="KW-0238">DNA-binding</keyword>
<dbReference type="RefSeq" id="WP_095445760.1">
    <property type="nucleotide sequence ID" value="NZ_CP022603.1"/>
</dbReference>
<dbReference type="FunFam" id="1.10.10.10:FF:000001">
    <property type="entry name" value="LysR family transcriptional regulator"/>
    <property type="match status" value="1"/>
</dbReference>
<feature type="domain" description="HTH lysR-type" evidence="5">
    <location>
        <begin position="14"/>
        <end position="71"/>
    </location>
</feature>
<evidence type="ECO:0000256" key="1">
    <source>
        <dbReference type="ARBA" id="ARBA00009437"/>
    </source>
</evidence>
<evidence type="ECO:0000256" key="2">
    <source>
        <dbReference type="ARBA" id="ARBA00023015"/>
    </source>
</evidence>
<dbReference type="Pfam" id="PF00126">
    <property type="entry name" value="HTH_1"/>
    <property type="match status" value="1"/>
</dbReference>
<gene>
    <name evidence="6" type="ORF">CES85_5508</name>
</gene>
<dbReference type="InterPro" id="IPR036388">
    <property type="entry name" value="WH-like_DNA-bd_sf"/>
</dbReference>
<dbReference type="Pfam" id="PF03466">
    <property type="entry name" value="LysR_substrate"/>
    <property type="match status" value="1"/>
</dbReference>
<name>A0A248UDM3_9HYPH</name>
<dbReference type="InterPro" id="IPR000847">
    <property type="entry name" value="LysR_HTH_N"/>
</dbReference>
<dbReference type="SUPFAM" id="SSF53850">
    <property type="entry name" value="Periplasmic binding protein-like II"/>
    <property type="match status" value="1"/>
</dbReference>
<dbReference type="GO" id="GO:0032993">
    <property type="term" value="C:protein-DNA complex"/>
    <property type="evidence" value="ECO:0007669"/>
    <property type="project" value="TreeGrafter"/>
</dbReference>
<keyword evidence="2" id="KW-0805">Transcription regulation</keyword>
<dbReference type="PRINTS" id="PR00039">
    <property type="entry name" value="HTHLYSR"/>
</dbReference>
<dbReference type="Gene3D" id="3.40.190.10">
    <property type="entry name" value="Periplasmic binding protein-like II"/>
    <property type="match status" value="2"/>
</dbReference>
<dbReference type="EMBL" id="CP022603">
    <property type="protein sequence ID" value="ASV84712.1"/>
    <property type="molecule type" value="Genomic_DNA"/>
</dbReference>
<evidence type="ECO:0000259" key="5">
    <source>
        <dbReference type="PROSITE" id="PS50931"/>
    </source>
</evidence>
<comment type="similarity">
    <text evidence="1">Belongs to the LysR transcriptional regulatory family.</text>
</comment>
<sequence>MPDPRSKLLPPKSFELRHLRYFCALVEEKNFERAATKLGIAQPGLSQQIMALETILGAQLLDRSRRAVQLTQSGEVLYREALKILMQVDATMTAVNRAGRGEIGQISIGYVASAAYSGVVFETIRKFKEDYPGVSVNLVEMELRMQLTRISEGLLDMGFVRWPALLLPGLTSLVVRQEPLVAVLSETHQLAHQSTIELPSLKDEIFITPRQPADIGFHGTTIEACHSAGFEPNISAQALDFTEIASRASIGMGVALAPKSLSAVGLPGIRYIDVTGIPTTSDVALAFRKSEASQAVKSFIAMCRRMAF</sequence>
<dbReference type="SUPFAM" id="SSF46785">
    <property type="entry name" value="Winged helix' DNA-binding domain"/>
    <property type="match status" value="1"/>
</dbReference>
<evidence type="ECO:0000313" key="7">
    <source>
        <dbReference type="Proteomes" id="UP000215256"/>
    </source>
</evidence>
<dbReference type="GO" id="GO:0003700">
    <property type="term" value="F:DNA-binding transcription factor activity"/>
    <property type="evidence" value="ECO:0007669"/>
    <property type="project" value="InterPro"/>
</dbReference>